<evidence type="ECO:0000313" key="4">
    <source>
        <dbReference type="Proteomes" id="UP000269539"/>
    </source>
</evidence>
<proteinExistence type="predicted"/>
<dbReference type="SUPFAM" id="SSF54695">
    <property type="entry name" value="POZ domain"/>
    <property type="match status" value="2"/>
</dbReference>
<feature type="domain" description="BTB" evidence="2">
    <location>
        <begin position="64"/>
        <end position="135"/>
    </location>
</feature>
<comment type="caution">
    <text evidence="3">The sequence shown here is derived from an EMBL/GenBank/DDBJ whole genome shotgun (WGS) entry which is preliminary data.</text>
</comment>
<protein>
    <recommendedName>
        <fullName evidence="2">BTB domain-containing protein</fullName>
    </recommendedName>
</protein>
<feature type="region of interest" description="Disordered" evidence="1">
    <location>
        <begin position="262"/>
        <end position="283"/>
    </location>
</feature>
<gene>
    <name evidence="3" type="ORF">D0864_05085</name>
</gene>
<dbReference type="Gene3D" id="3.30.710.10">
    <property type="entry name" value="Potassium Channel Kv1.1, Chain A"/>
    <property type="match status" value="2"/>
</dbReference>
<dbReference type="VEuPathDB" id="FungiDB:BTJ68_10997"/>
<dbReference type="VEuPathDB" id="FungiDB:BTJ68_10998"/>
<organism evidence="3 4">
    <name type="scientific">Hortaea werneckii</name>
    <name type="common">Black yeast</name>
    <name type="synonym">Cladosporium werneckii</name>
    <dbReference type="NCBI Taxonomy" id="91943"/>
    <lineage>
        <taxon>Eukaryota</taxon>
        <taxon>Fungi</taxon>
        <taxon>Dikarya</taxon>
        <taxon>Ascomycota</taxon>
        <taxon>Pezizomycotina</taxon>
        <taxon>Dothideomycetes</taxon>
        <taxon>Dothideomycetidae</taxon>
        <taxon>Mycosphaerellales</taxon>
        <taxon>Teratosphaeriaceae</taxon>
        <taxon>Hortaea</taxon>
    </lineage>
</organism>
<reference evidence="3 4" key="1">
    <citation type="journal article" date="2018" name="BMC Genomics">
        <title>Genomic evidence for intraspecific hybridization in a clonal and extremely halotolerant yeast.</title>
        <authorList>
            <person name="Gostincar C."/>
            <person name="Stajich J.E."/>
            <person name="Zupancic J."/>
            <person name="Zalar P."/>
            <person name="Gunde-Cimerman N."/>
        </authorList>
    </citation>
    <scope>NUCLEOTIDE SEQUENCE [LARGE SCALE GENOMIC DNA]</scope>
    <source>
        <strain evidence="3 4">EXF-10513</strain>
    </source>
</reference>
<feature type="domain" description="BTB" evidence="2">
    <location>
        <begin position="441"/>
        <end position="510"/>
    </location>
</feature>
<sequence>MTDTTTTHRDHHSGLTGIPVVWSRDFAYADRGPVALLPFMPEERADINAISARHFAELLSGPLVDIYVGPDKRHWCLHRNLLCHHSTYFETEFEGHEVPKTMKADGQKLDLPDDDPIGFELLVKWLYQGQLENSLEGTDEQKYEHAVACYKLYLLCEKFDMMRLKNLAMDLYRQGLHEAQLVPDADEINEIYRRAPVGSPFRRLMTNISARQIMDNGARKDAESYRKCFVDNPDFAVDMINAIRSMSGGMLFEDPTRASEACQYHDHGDGSSCPANKPLNPQGSVQANEMPNAAGTCYLSAIVANGPSLHSTVSRSPVVKGHFPIELSAEKRTPRKLDIRQSGSPTPKASKRGLTLPRASGLVSDDTPAENGTSPRRSKAAVVAAVQPVIEANTSHNVLGKRRTPHASRDNLAQEERKTRTTVKMPLTLDAKEWFDQEAFSDVTVRFGTNERKCHKLILCAKSDYFKELLGPGRQFVEAQQPTVELKDDDNAAVEAMLRWLYTFDYEKTRTTEYESTYDFHLNVVVVADKYLLNDLRDEALRRLSNTLQKVSAEKLVDFFRDFSWSGEYPQQVLNLANDIWRLRLHSLLDHGRFRSLLKGDIELAMSVIEELRAEVKQDTGAGLVEKRWTRCECKRQELGEKLRPGETYTCSQFKCKRSIPASSPLHKQVWVKPS</sequence>
<dbReference type="InterPro" id="IPR011333">
    <property type="entry name" value="SKP1/BTB/POZ_sf"/>
</dbReference>
<evidence type="ECO:0000313" key="3">
    <source>
        <dbReference type="EMBL" id="RMY96724.1"/>
    </source>
</evidence>
<feature type="compositionally biased region" description="Basic and acidic residues" evidence="1">
    <location>
        <begin position="328"/>
        <end position="339"/>
    </location>
</feature>
<dbReference type="EMBL" id="QWIO01000460">
    <property type="protein sequence ID" value="RMY96724.1"/>
    <property type="molecule type" value="Genomic_DNA"/>
</dbReference>
<dbReference type="InterPro" id="IPR000210">
    <property type="entry name" value="BTB/POZ_dom"/>
</dbReference>
<dbReference type="SMART" id="SM00225">
    <property type="entry name" value="BTB"/>
    <property type="match status" value="2"/>
</dbReference>
<feature type="region of interest" description="Disordered" evidence="1">
    <location>
        <begin position="327"/>
        <end position="380"/>
    </location>
</feature>
<dbReference type="Pfam" id="PF00651">
    <property type="entry name" value="BTB"/>
    <property type="match status" value="2"/>
</dbReference>
<name>A0A3M7G7T8_HORWE</name>
<evidence type="ECO:0000256" key="1">
    <source>
        <dbReference type="SAM" id="MobiDB-lite"/>
    </source>
</evidence>
<dbReference type="CDD" id="cd18186">
    <property type="entry name" value="BTB_POZ_ZBTB_KLHL-like"/>
    <property type="match status" value="2"/>
</dbReference>
<dbReference type="PROSITE" id="PS50097">
    <property type="entry name" value="BTB"/>
    <property type="match status" value="2"/>
</dbReference>
<evidence type="ECO:0000259" key="2">
    <source>
        <dbReference type="PROSITE" id="PS50097"/>
    </source>
</evidence>
<accession>A0A3M7G7T8</accession>
<dbReference type="AlphaFoldDB" id="A0A3M7G7T8"/>
<dbReference type="Proteomes" id="UP000269539">
    <property type="component" value="Unassembled WGS sequence"/>
</dbReference>
<dbReference type="PANTHER" id="PTHR47843">
    <property type="entry name" value="BTB DOMAIN-CONTAINING PROTEIN-RELATED"/>
    <property type="match status" value="1"/>
</dbReference>